<dbReference type="GO" id="GO:0044718">
    <property type="term" value="P:siderophore transmembrane transport"/>
    <property type="evidence" value="ECO:0007669"/>
    <property type="project" value="TreeGrafter"/>
</dbReference>
<organism evidence="16">
    <name type="scientific">Magnetospirillum gryphiswaldense</name>
    <dbReference type="NCBI Taxonomy" id="55518"/>
    <lineage>
        <taxon>Bacteria</taxon>
        <taxon>Pseudomonadati</taxon>
        <taxon>Pseudomonadota</taxon>
        <taxon>Alphaproteobacteria</taxon>
        <taxon>Rhodospirillales</taxon>
        <taxon>Rhodospirillaceae</taxon>
        <taxon>Magnetospirillum</taxon>
    </lineage>
</organism>
<dbReference type="InterPro" id="IPR037066">
    <property type="entry name" value="Plug_dom_sf"/>
</dbReference>
<dbReference type="SUPFAM" id="SSF56935">
    <property type="entry name" value="Porins"/>
    <property type="match status" value="1"/>
</dbReference>
<evidence type="ECO:0000256" key="13">
    <source>
        <dbReference type="SAM" id="SignalP"/>
    </source>
</evidence>
<evidence type="ECO:0000256" key="5">
    <source>
        <dbReference type="ARBA" id="ARBA00022692"/>
    </source>
</evidence>
<dbReference type="PANTHER" id="PTHR30069:SF41">
    <property type="entry name" value="HEME_HEMOPEXIN UTILIZATION PROTEIN C"/>
    <property type="match status" value="1"/>
</dbReference>
<comment type="subcellular location">
    <subcellularLocation>
        <location evidence="1 10">Cell outer membrane</location>
        <topology evidence="1 10">Multi-pass membrane protein</topology>
    </subcellularLocation>
</comment>
<keyword evidence="9 10" id="KW-0998">Cell outer membrane</keyword>
<evidence type="ECO:0000256" key="7">
    <source>
        <dbReference type="ARBA" id="ARBA00023077"/>
    </source>
</evidence>
<dbReference type="RefSeq" id="WP_106002207.1">
    <property type="nucleotide sequence ID" value="NZ_CP027527.1"/>
</dbReference>
<dbReference type="CDD" id="cd01347">
    <property type="entry name" value="ligand_gated_channel"/>
    <property type="match status" value="1"/>
</dbReference>
<gene>
    <name evidence="16" type="ORF">MGR_0081</name>
</gene>
<keyword evidence="4 10" id="KW-1134">Transmembrane beta strand</keyword>
<dbReference type="PROSITE" id="PS52016">
    <property type="entry name" value="TONB_DEPENDENT_REC_3"/>
    <property type="match status" value="1"/>
</dbReference>
<dbReference type="Gene3D" id="2.40.170.20">
    <property type="entry name" value="TonB-dependent receptor, beta-barrel domain"/>
    <property type="match status" value="1"/>
</dbReference>
<feature type="domain" description="TonB-dependent receptor plug" evidence="15">
    <location>
        <begin position="50"/>
        <end position="148"/>
    </location>
</feature>
<evidence type="ECO:0000259" key="15">
    <source>
        <dbReference type="Pfam" id="PF07715"/>
    </source>
</evidence>
<keyword evidence="8 10" id="KW-0472">Membrane</keyword>
<dbReference type="InterPro" id="IPR036942">
    <property type="entry name" value="Beta-barrel_TonB_sf"/>
</dbReference>
<feature type="short sequence motif" description="TonB C-terminal box" evidence="11">
    <location>
        <begin position="643"/>
        <end position="660"/>
    </location>
</feature>
<dbReference type="AlphaFoldDB" id="A4TVC6"/>
<evidence type="ECO:0000256" key="4">
    <source>
        <dbReference type="ARBA" id="ARBA00022452"/>
    </source>
</evidence>
<keyword evidence="7 12" id="KW-0798">TonB box</keyword>
<dbReference type="Pfam" id="PF07715">
    <property type="entry name" value="Plug"/>
    <property type="match status" value="1"/>
</dbReference>
<reference evidence="16" key="1">
    <citation type="journal article" date="2007" name="J. Bacteriol.">
        <title>Comparative genome analysis of four magnetotactic bacteria reveals a complex set of group-specific genes implicated in magnetosome biomineralization and function.</title>
        <authorList>
            <person name="Richter M."/>
            <person name="Kube M."/>
            <person name="Bazylinski D.A."/>
            <person name="Lombardot T."/>
            <person name="Gloeckner F.O."/>
            <person name="Reinhardt R."/>
            <person name="Schueler D."/>
        </authorList>
    </citation>
    <scope>NUCLEOTIDE SEQUENCE</scope>
    <source>
        <strain evidence="16">MSR-1</strain>
    </source>
</reference>
<dbReference type="GO" id="GO:0009279">
    <property type="term" value="C:cell outer membrane"/>
    <property type="evidence" value="ECO:0007669"/>
    <property type="project" value="UniProtKB-SubCell"/>
</dbReference>
<dbReference type="InterPro" id="IPR039426">
    <property type="entry name" value="TonB-dep_rcpt-like"/>
</dbReference>
<keyword evidence="3 10" id="KW-0813">Transport</keyword>
<evidence type="ECO:0000256" key="11">
    <source>
        <dbReference type="PROSITE-ProRule" id="PRU10144"/>
    </source>
</evidence>
<keyword evidence="5 10" id="KW-0812">Transmembrane</keyword>
<evidence type="ECO:0000256" key="8">
    <source>
        <dbReference type="ARBA" id="ARBA00023136"/>
    </source>
</evidence>
<dbReference type="InterPro" id="IPR012910">
    <property type="entry name" value="Plug_dom"/>
</dbReference>
<sequence length="660" mass="72127">MTSRPHRLFGKAALLASSILAGTILPAHGQQAIQLAPVDVEGKAPREVETTSIIDQEQIDQEQPKDMRQLFRHDPAVTVSGGSAAAQKFFVHGVEQSNLNVSIDGITQRSNIWHHNGSTTLDPLFLKAVQVEAGVAPADAGPGALGGAVKMETKDAKDMLLPGQTAGGTIIASYNTNSQSFRTTGSGYAAQDGFEVLGVLTRNMGENYINGDGNGEPGTKDHLQSGLAKLAYENAGGHRFGVSGEYAEDNAVRRMRPNLGEVSQGTGRLYNTTRATRLSTGITYETTAPTDTYDPKVNLFYNRVGLQRPNDTNQTAVASGVFNSNIETMGFKAQNTFAIPTGKLTAGVDFENSDAFVHRYLKRTNADEQARNYGLFAQARISPWTDWKLSTGLRADYQTYHTVDEKDFNNFGLSPNASAEYAITPALSAFGGYSYVFGGLSLPETGLLHAYEMTTSDDIKPTRSHNFRTGLRYDDSGLKLEGALFRTQMYDTLFYNYTNSIRINGASLRSQGIDLAGSYDWGGAKLWGKYNFTQARYASRMALPSDYNLATPVGHVLNMGAEYTLEPIRVTVGGAAEMAKGIHDEALTRGNFQPMKGYAVFDLFGQWQPLESYEHWTLRLEANNVLDKKYVARGSYTTANNITLVYEEGRSFLLSTTLKF</sequence>
<accession>A4TVC6</accession>
<dbReference type="GO" id="GO:0015344">
    <property type="term" value="F:siderophore uptake transmembrane transporter activity"/>
    <property type="evidence" value="ECO:0007669"/>
    <property type="project" value="TreeGrafter"/>
</dbReference>
<feature type="signal peptide" evidence="13">
    <location>
        <begin position="1"/>
        <end position="29"/>
    </location>
</feature>
<evidence type="ECO:0000259" key="14">
    <source>
        <dbReference type="Pfam" id="PF00593"/>
    </source>
</evidence>
<evidence type="ECO:0000256" key="12">
    <source>
        <dbReference type="RuleBase" id="RU003357"/>
    </source>
</evidence>
<evidence type="ECO:0000256" key="1">
    <source>
        <dbReference type="ARBA" id="ARBA00004571"/>
    </source>
</evidence>
<dbReference type="PANTHER" id="PTHR30069">
    <property type="entry name" value="TONB-DEPENDENT OUTER MEMBRANE RECEPTOR"/>
    <property type="match status" value="1"/>
</dbReference>
<name>A4TVC6_9PROT</name>
<evidence type="ECO:0000256" key="2">
    <source>
        <dbReference type="ARBA" id="ARBA00009810"/>
    </source>
</evidence>
<proteinExistence type="inferred from homology"/>
<dbReference type="Gene3D" id="2.170.130.10">
    <property type="entry name" value="TonB-dependent receptor, plug domain"/>
    <property type="match status" value="1"/>
</dbReference>
<evidence type="ECO:0000313" key="16">
    <source>
        <dbReference type="EMBL" id="CAM74583.1"/>
    </source>
</evidence>
<dbReference type="Pfam" id="PF00593">
    <property type="entry name" value="TonB_dep_Rec_b-barrel"/>
    <property type="match status" value="1"/>
</dbReference>
<feature type="chain" id="PRO_5002674410" evidence="13">
    <location>
        <begin position="30"/>
        <end position="660"/>
    </location>
</feature>
<comment type="similarity">
    <text evidence="2 10 12">Belongs to the TonB-dependent receptor family.</text>
</comment>
<evidence type="ECO:0000256" key="9">
    <source>
        <dbReference type="ARBA" id="ARBA00023237"/>
    </source>
</evidence>
<dbReference type="PROSITE" id="PS01156">
    <property type="entry name" value="TONB_DEPENDENT_REC_2"/>
    <property type="match status" value="1"/>
</dbReference>
<keyword evidence="16" id="KW-0675">Receptor</keyword>
<evidence type="ECO:0000256" key="6">
    <source>
        <dbReference type="ARBA" id="ARBA00022729"/>
    </source>
</evidence>
<feature type="domain" description="TonB-dependent receptor-like beta-barrel" evidence="14">
    <location>
        <begin position="249"/>
        <end position="625"/>
    </location>
</feature>
<keyword evidence="6 13" id="KW-0732">Signal</keyword>
<protein>
    <submittedName>
        <fullName evidence="16">TonB-dependent outer membrane receptor</fullName>
    </submittedName>
</protein>
<dbReference type="InterPro" id="IPR000531">
    <property type="entry name" value="Beta-barrel_TonB"/>
</dbReference>
<evidence type="ECO:0000256" key="3">
    <source>
        <dbReference type="ARBA" id="ARBA00022448"/>
    </source>
</evidence>
<evidence type="ECO:0000256" key="10">
    <source>
        <dbReference type="PROSITE-ProRule" id="PRU01360"/>
    </source>
</evidence>
<dbReference type="EMBL" id="CU459003">
    <property type="protein sequence ID" value="CAM74583.1"/>
    <property type="molecule type" value="Genomic_DNA"/>
</dbReference>
<dbReference type="InterPro" id="IPR010917">
    <property type="entry name" value="TonB_rcpt_CS"/>
</dbReference>